<dbReference type="GO" id="GO:0060090">
    <property type="term" value="F:molecular adaptor activity"/>
    <property type="evidence" value="ECO:0007669"/>
    <property type="project" value="TreeGrafter"/>
</dbReference>
<dbReference type="EMBL" id="BPLR01009354">
    <property type="protein sequence ID" value="GIY31283.1"/>
    <property type="molecule type" value="Genomic_DNA"/>
</dbReference>
<dbReference type="Gene3D" id="1.25.40.10">
    <property type="entry name" value="Tetratricopeptide repeat domain"/>
    <property type="match status" value="1"/>
</dbReference>
<name>A0AAV4S9V1_CAEEX</name>
<evidence type="ECO:0000256" key="1">
    <source>
        <dbReference type="ARBA" id="ARBA00022737"/>
    </source>
</evidence>
<organism evidence="3 4">
    <name type="scientific">Caerostris extrusa</name>
    <name type="common">Bark spider</name>
    <name type="synonym">Caerostris bankana</name>
    <dbReference type="NCBI Taxonomy" id="172846"/>
    <lineage>
        <taxon>Eukaryota</taxon>
        <taxon>Metazoa</taxon>
        <taxon>Ecdysozoa</taxon>
        <taxon>Arthropoda</taxon>
        <taxon>Chelicerata</taxon>
        <taxon>Arachnida</taxon>
        <taxon>Araneae</taxon>
        <taxon>Araneomorphae</taxon>
        <taxon>Entelegynae</taxon>
        <taxon>Araneoidea</taxon>
        <taxon>Araneidae</taxon>
        <taxon>Caerostris</taxon>
    </lineage>
</organism>
<dbReference type="GO" id="GO:0016020">
    <property type="term" value="C:membrane"/>
    <property type="evidence" value="ECO:0007669"/>
    <property type="project" value="TreeGrafter"/>
</dbReference>
<comment type="caution">
    <text evidence="3">The sequence shown here is derived from an EMBL/GenBank/DDBJ whole genome shotgun (WGS) entry which is preliminary data.</text>
</comment>
<dbReference type="InterPro" id="IPR047150">
    <property type="entry name" value="SGT"/>
</dbReference>
<evidence type="ECO:0000313" key="3">
    <source>
        <dbReference type="EMBL" id="GIY31283.1"/>
    </source>
</evidence>
<dbReference type="PANTHER" id="PTHR45831">
    <property type="entry name" value="LD24721P"/>
    <property type="match status" value="1"/>
</dbReference>
<keyword evidence="4" id="KW-1185">Reference proteome</keyword>
<dbReference type="GO" id="GO:0006620">
    <property type="term" value="P:post-translational protein targeting to endoplasmic reticulum membrane"/>
    <property type="evidence" value="ECO:0007669"/>
    <property type="project" value="TreeGrafter"/>
</dbReference>
<dbReference type="InterPro" id="IPR011990">
    <property type="entry name" value="TPR-like_helical_dom_sf"/>
</dbReference>
<accession>A0AAV4S9V1</accession>
<sequence length="154" mass="17371">MPASCTLSQAWKSALFTFGETVEPLQDNLPQDCVSYFVAGHLPVKQNEFKKRHRTTKNKCDPDNCCHSKDSVSTKRVSTNVVVNAFARVPVHKWSPSSNATSFEKLKRSANEAFEKHEYTFAINLYSNGISLYPNVACLYGNRAAAYIKERMGW</sequence>
<protein>
    <submittedName>
        <fullName evidence="3">Uncharacterized protein</fullName>
    </submittedName>
</protein>
<evidence type="ECO:0000313" key="4">
    <source>
        <dbReference type="Proteomes" id="UP001054945"/>
    </source>
</evidence>
<evidence type="ECO:0000256" key="2">
    <source>
        <dbReference type="ARBA" id="ARBA00022803"/>
    </source>
</evidence>
<proteinExistence type="predicted"/>
<dbReference type="GO" id="GO:0072380">
    <property type="term" value="C:TRC complex"/>
    <property type="evidence" value="ECO:0007669"/>
    <property type="project" value="TreeGrafter"/>
</dbReference>
<reference evidence="3 4" key="1">
    <citation type="submission" date="2021-06" db="EMBL/GenBank/DDBJ databases">
        <title>Caerostris extrusa draft genome.</title>
        <authorList>
            <person name="Kono N."/>
            <person name="Arakawa K."/>
        </authorList>
    </citation>
    <scope>NUCLEOTIDE SEQUENCE [LARGE SCALE GENOMIC DNA]</scope>
</reference>
<keyword evidence="2" id="KW-0802">TPR repeat</keyword>
<keyword evidence="1" id="KW-0677">Repeat</keyword>
<dbReference type="PANTHER" id="PTHR45831:SF2">
    <property type="entry name" value="LD24721P"/>
    <property type="match status" value="1"/>
</dbReference>
<dbReference type="AlphaFoldDB" id="A0AAV4S9V1"/>
<gene>
    <name evidence="3" type="ORF">CEXT_453951</name>
</gene>
<dbReference type="Proteomes" id="UP001054945">
    <property type="component" value="Unassembled WGS sequence"/>
</dbReference>
<dbReference type="SUPFAM" id="SSF48452">
    <property type="entry name" value="TPR-like"/>
    <property type="match status" value="1"/>
</dbReference>